<dbReference type="RefSeq" id="WP_186954567.1">
    <property type="nucleotide sequence ID" value="NZ_JACOFX010000008.1"/>
</dbReference>
<comment type="caution">
    <text evidence="1">The sequence shown here is derived from an EMBL/GenBank/DDBJ whole genome shotgun (WGS) entry which is preliminary data.</text>
</comment>
<gene>
    <name evidence="1" type="ORF">H8L47_15835</name>
</gene>
<evidence type="ECO:0000313" key="1">
    <source>
        <dbReference type="EMBL" id="MBC3909028.1"/>
    </source>
</evidence>
<keyword evidence="2" id="KW-1185">Reference proteome</keyword>
<reference evidence="1 2" key="1">
    <citation type="submission" date="2020-08" db="EMBL/GenBank/DDBJ databases">
        <title>Novel species isolated from subtropical streams in China.</title>
        <authorList>
            <person name="Lu H."/>
        </authorList>
    </citation>
    <scope>NUCLEOTIDE SEQUENCE [LARGE SCALE GENOMIC DNA]</scope>
    <source>
        <strain evidence="1 2">NL8W</strain>
    </source>
</reference>
<evidence type="ECO:0008006" key="3">
    <source>
        <dbReference type="Google" id="ProtNLM"/>
    </source>
</evidence>
<evidence type="ECO:0000313" key="2">
    <source>
        <dbReference type="Proteomes" id="UP000646911"/>
    </source>
</evidence>
<name>A0ABR6ZBC0_9BURK</name>
<protein>
    <recommendedName>
        <fullName evidence="3">Integrase</fullName>
    </recommendedName>
</protein>
<proteinExistence type="predicted"/>
<dbReference type="Proteomes" id="UP000646911">
    <property type="component" value="Unassembled WGS sequence"/>
</dbReference>
<sequence>MDRQHAHVQKDKIARAYDRAQFLEERKKMMQRWADYFDGVEGGAVIAERFGKSIA</sequence>
<accession>A0ABR6ZBC0</accession>
<organism evidence="1 2">
    <name type="scientific">Undibacterium umbellatum</name>
    <dbReference type="NCBI Taxonomy" id="2762300"/>
    <lineage>
        <taxon>Bacteria</taxon>
        <taxon>Pseudomonadati</taxon>
        <taxon>Pseudomonadota</taxon>
        <taxon>Betaproteobacteria</taxon>
        <taxon>Burkholderiales</taxon>
        <taxon>Oxalobacteraceae</taxon>
        <taxon>Undibacterium</taxon>
    </lineage>
</organism>
<dbReference type="EMBL" id="JACOFX010000008">
    <property type="protein sequence ID" value="MBC3909028.1"/>
    <property type="molecule type" value="Genomic_DNA"/>
</dbReference>